<evidence type="ECO:0000256" key="7">
    <source>
        <dbReference type="ARBA" id="ARBA00022853"/>
    </source>
</evidence>
<evidence type="ECO:0000256" key="4">
    <source>
        <dbReference type="ARBA" id="ARBA00022491"/>
    </source>
</evidence>
<dbReference type="InterPro" id="IPR023696">
    <property type="entry name" value="Ureohydrolase_dom_sf"/>
</dbReference>
<dbReference type="EC" id="3.5.1.98" evidence="3"/>
<keyword evidence="18" id="KW-1185">Reference proteome</keyword>
<dbReference type="AlphaFoldDB" id="A0A0B7NW96"/>
<dbReference type="Pfam" id="PF00850">
    <property type="entry name" value="Hist_deacetyl"/>
    <property type="match status" value="1"/>
</dbReference>
<feature type="compositionally biased region" description="Polar residues" evidence="14">
    <location>
        <begin position="852"/>
        <end position="865"/>
    </location>
</feature>
<keyword evidence="10 15" id="KW-0472">Membrane</keyword>
<evidence type="ECO:0000256" key="3">
    <source>
        <dbReference type="ARBA" id="ARBA00012111"/>
    </source>
</evidence>
<keyword evidence="4" id="KW-0678">Repressor</keyword>
<feature type="transmembrane region" description="Helical" evidence="15">
    <location>
        <begin position="139"/>
        <end position="157"/>
    </location>
</feature>
<keyword evidence="5 15" id="KW-0812">Transmembrane</keyword>
<evidence type="ECO:0000259" key="16">
    <source>
        <dbReference type="Pfam" id="PF00850"/>
    </source>
</evidence>
<comment type="subcellular location">
    <subcellularLocation>
        <location evidence="2">Endomembrane system</location>
        <topology evidence="2">Multi-pass membrane protein</topology>
    </subcellularLocation>
    <subcellularLocation>
        <location evidence="1">Nucleus</location>
    </subcellularLocation>
</comment>
<dbReference type="PANTHER" id="PTHR10625:SF10">
    <property type="entry name" value="HISTONE DEACETYLASE HDAC1"/>
    <property type="match status" value="1"/>
</dbReference>
<feature type="transmembrane region" description="Helical" evidence="15">
    <location>
        <begin position="109"/>
        <end position="127"/>
    </location>
</feature>
<feature type="transmembrane region" description="Helical" evidence="15">
    <location>
        <begin position="71"/>
        <end position="89"/>
    </location>
</feature>
<feature type="compositionally biased region" description="Polar residues" evidence="14">
    <location>
        <begin position="717"/>
        <end position="729"/>
    </location>
</feature>
<dbReference type="STRING" id="35722.A0A0B7NW96"/>
<feature type="region of interest" description="Disordered" evidence="14">
    <location>
        <begin position="561"/>
        <end position="583"/>
    </location>
</feature>
<evidence type="ECO:0000256" key="6">
    <source>
        <dbReference type="ARBA" id="ARBA00022801"/>
    </source>
</evidence>
<evidence type="ECO:0000313" key="17">
    <source>
        <dbReference type="EMBL" id="CEP19880.1"/>
    </source>
</evidence>
<gene>
    <name evidence="17" type="primary">PARPA_14199.1 scaffold 48760</name>
</gene>
<dbReference type="InterPro" id="IPR037138">
    <property type="entry name" value="His_deacetylse_dom_sf"/>
</dbReference>
<keyword evidence="11" id="KW-0804">Transcription</keyword>
<keyword evidence="12" id="KW-0539">Nucleus</keyword>
<evidence type="ECO:0000256" key="13">
    <source>
        <dbReference type="ARBA" id="ARBA00061569"/>
    </source>
</evidence>
<dbReference type="GO" id="GO:0070210">
    <property type="term" value="C:Rpd3L-Expanded complex"/>
    <property type="evidence" value="ECO:0007669"/>
    <property type="project" value="TreeGrafter"/>
</dbReference>
<evidence type="ECO:0000256" key="2">
    <source>
        <dbReference type="ARBA" id="ARBA00004127"/>
    </source>
</evidence>
<dbReference type="GO" id="GO:0141221">
    <property type="term" value="F:histone deacetylase activity, hydrolytic mechanism"/>
    <property type="evidence" value="ECO:0007669"/>
    <property type="project" value="UniProtKB-EC"/>
</dbReference>
<evidence type="ECO:0000256" key="5">
    <source>
        <dbReference type="ARBA" id="ARBA00022692"/>
    </source>
</evidence>
<accession>A0A0B7NW96</accession>
<dbReference type="Proteomes" id="UP000054107">
    <property type="component" value="Unassembled WGS sequence"/>
</dbReference>
<dbReference type="InterPro" id="IPR006838">
    <property type="entry name" value="ADTRP_AIG1"/>
</dbReference>
<evidence type="ECO:0000256" key="12">
    <source>
        <dbReference type="ARBA" id="ARBA00023242"/>
    </source>
</evidence>
<dbReference type="InterPro" id="IPR003084">
    <property type="entry name" value="HDAC_I/II"/>
</dbReference>
<dbReference type="PRINTS" id="PR01270">
    <property type="entry name" value="HDASUPER"/>
</dbReference>
<feature type="transmembrane region" description="Helical" evidence="15">
    <location>
        <begin position="7"/>
        <end position="25"/>
    </location>
</feature>
<dbReference type="InterPro" id="IPR023801">
    <property type="entry name" value="His_deacetylse_dom"/>
</dbReference>
<dbReference type="PANTHER" id="PTHR10625">
    <property type="entry name" value="HISTONE DEACETYLASE HDAC1-RELATED"/>
    <property type="match status" value="1"/>
</dbReference>
<feature type="compositionally biased region" description="Low complexity" evidence="14">
    <location>
        <begin position="833"/>
        <end position="847"/>
    </location>
</feature>
<evidence type="ECO:0000256" key="15">
    <source>
        <dbReference type="SAM" id="Phobius"/>
    </source>
</evidence>
<reference evidence="17 18" key="1">
    <citation type="submission" date="2014-09" db="EMBL/GenBank/DDBJ databases">
        <authorList>
            <person name="Ellenberger Sabrina"/>
        </authorList>
    </citation>
    <scope>NUCLEOTIDE SEQUENCE [LARGE SCALE GENOMIC DNA]</scope>
    <source>
        <strain evidence="17 18">CBS 412.66</strain>
    </source>
</reference>
<dbReference type="Pfam" id="PF04750">
    <property type="entry name" value="Far-17a_AIG1"/>
    <property type="match status" value="1"/>
</dbReference>
<evidence type="ECO:0000256" key="14">
    <source>
        <dbReference type="SAM" id="MobiDB-lite"/>
    </source>
</evidence>
<dbReference type="OrthoDB" id="1918432at2759"/>
<dbReference type="EMBL" id="LN734139">
    <property type="protein sequence ID" value="CEP19880.1"/>
    <property type="molecule type" value="Genomic_DNA"/>
</dbReference>
<protein>
    <recommendedName>
        <fullName evidence="3">histone deacetylase</fullName>
        <ecNumber evidence="3">3.5.1.98</ecNumber>
    </recommendedName>
</protein>
<keyword evidence="9" id="KW-0805">Transcription regulation</keyword>
<dbReference type="InterPro" id="IPR000286">
    <property type="entry name" value="HDACs"/>
</dbReference>
<dbReference type="GO" id="GO:0032221">
    <property type="term" value="C:Rpd3S complex"/>
    <property type="evidence" value="ECO:0007669"/>
    <property type="project" value="UniProtKB-ARBA"/>
</dbReference>
<dbReference type="GO" id="GO:0012505">
    <property type="term" value="C:endomembrane system"/>
    <property type="evidence" value="ECO:0007669"/>
    <property type="project" value="UniProtKB-SubCell"/>
</dbReference>
<feature type="domain" description="Histone deacetylase" evidence="16">
    <location>
        <begin position="207"/>
        <end position="496"/>
    </location>
</feature>
<sequence length="900" mass="99904">MLSKRLNLLLVAAGLYTNFYGLYGVRFGMPMPGYGGHFQFLTIVGLLVATMSSIARIINLLTGTLRPVYEALTAIATPVEGLISVLYWPIVLYDKKMLVPDDTLFDLPIALDVCLHLIPTIVCWVDFMVFNTGFKRSPIHILAIYAFAMCYFVWNLFNRTFLTWINYRESMLMDYRHRERKMAAEDKKRVCYFYDANVGNYHYGPGHPMRPHRIRMCHGLVMNYGLYKKMEIYRAKPANKWEMTQFHTDDYIEFLSRVTPENMDSFQKDQAKFNVGDDSPVFEGLFEYCGLSAGGSMEGAARLNRGLCDIAINWAGGLHHAKKSEASGFCYVNDIVLGILELLRYYARVLYIDIDVHHGDGVEEAFYTTDRVMTVSFHKYGEFFPGTGELKDVGVQKGKYYSVNVPLRDGIDDESYQSTFEPVIEKVMEWYRPAAVVLQCGGDSLSGDKLGCFNLSMKGHANCVRFVKKFNLPTLVLGGGGYTMRNVARAWAYETGVVVGEEMGPDMPYNDYYEYFGPDYKLDVRPSNMENMNTPDYLEKIKTEVFENLSRTLFAPSVQMQEVPRDQDMSEDEDELDPDSRMNQSYWDSRIMPANEYYDSDEGEAQGAGGNLKSRHEQNYNQDTALDMDIQMSQEEEDQIAALNNENEDEHGKVPNVKGSRFVKLERMEGDVVDNMVIDDAHAAQTEDTIMADADAKAPSRSATPPSGESPVRACSPEQSVRNTRNSSEPALAVDSEAATSASLPAAVAITTSTPPKHAIDEPASSPAAPSAAADRLGVESEEEGEVKSIKSQSPPPPSHEINLPSSFSATAAATNITNTNTALPTSVEKTASDTTAASLSSTDPAAIVDTTAKTTSSDTNSTEAKQGLDPGMPELSDAEKVKEFTTAIEEALEDGEIAE</sequence>
<feature type="region of interest" description="Disordered" evidence="14">
    <location>
        <begin position="695"/>
        <end position="807"/>
    </location>
</feature>
<dbReference type="SUPFAM" id="SSF52768">
    <property type="entry name" value="Arginase/deacetylase"/>
    <property type="match status" value="1"/>
</dbReference>
<feature type="region of interest" description="Disordered" evidence="14">
    <location>
        <begin position="820"/>
        <end position="876"/>
    </location>
</feature>
<keyword evidence="7" id="KW-0156">Chromatin regulator</keyword>
<evidence type="ECO:0000256" key="9">
    <source>
        <dbReference type="ARBA" id="ARBA00023015"/>
    </source>
</evidence>
<dbReference type="GO" id="GO:0016020">
    <property type="term" value="C:membrane"/>
    <property type="evidence" value="ECO:0007669"/>
    <property type="project" value="InterPro"/>
</dbReference>
<feature type="compositionally biased region" description="Low complexity" evidence="14">
    <location>
        <begin position="736"/>
        <end position="749"/>
    </location>
</feature>
<keyword evidence="6" id="KW-0378">Hydrolase</keyword>
<evidence type="ECO:0000256" key="10">
    <source>
        <dbReference type="ARBA" id="ARBA00023136"/>
    </source>
</evidence>
<feature type="compositionally biased region" description="Low complexity" evidence="14">
    <location>
        <begin position="763"/>
        <end position="774"/>
    </location>
</feature>
<evidence type="ECO:0000256" key="11">
    <source>
        <dbReference type="ARBA" id="ARBA00023163"/>
    </source>
</evidence>
<keyword evidence="8 15" id="KW-1133">Transmembrane helix</keyword>
<organism evidence="17 18">
    <name type="scientific">Parasitella parasitica</name>
    <dbReference type="NCBI Taxonomy" id="35722"/>
    <lineage>
        <taxon>Eukaryota</taxon>
        <taxon>Fungi</taxon>
        <taxon>Fungi incertae sedis</taxon>
        <taxon>Mucoromycota</taxon>
        <taxon>Mucoromycotina</taxon>
        <taxon>Mucoromycetes</taxon>
        <taxon>Mucorales</taxon>
        <taxon>Mucorineae</taxon>
        <taxon>Mucoraceae</taxon>
        <taxon>Parasitella</taxon>
    </lineage>
</organism>
<comment type="similarity">
    <text evidence="13">Belongs to the histone deacetylase family. HD Type 1 subfamily.</text>
</comment>
<dbReference type="PRINTS" id="PR01271">
    <property type="entry name" value="HISDACETLASE"/>
</dbReference>
<feature type="transmembrane region" description="Helical" evidence="15">
    <location>
        <begin position="37"/>
        <end position="59"/>
    </location>
</feature>
<proteinExistence type="inferred from homology"/>
<dbReference type="Gene3D" id="3.40.800.20">
    <property type="entry name" value="Histone deacetylase domain"/>
    <property type="match status" value="1"/>
</dbReference>
<dbReference type="FunFam" id="3.40.800.20:FF:000001">
    <property type="entry name" value="Histone deacetylase"/>
    <property type="match status" value="1"/>
</dbReference>
<name>A0A0B7NW96_9FUNG</name>
<evidence type="ECO:0000256" key="8">
    <source>
        <dbReference type="ARBA" id="ARBA00022989"/>
    </source>
</evidence>
<evidence type="ECO:0000256" key="1">
    <source>
        <dbReference type="ARBA" id="ARBA00004123"/>
    </source>
</evidence>
<dbReference type="GO" id="GO:0031507">
    <property type="term" value="P:heterochromatin formation"/>
    <property type="evidence" value="ECO:0007669"/>
    <property type="project" value="TreeGrafter"/>
</dbReference>
<evidence type="ECO:0000313" key="18">
    <source>
        <dbReference type="Proteomes" id="UP000054107"/>
    </source>
</evidence>